<proteinExistence type="predicted"/>
<gene>
    <name evidence="2" type="ORF">DFQ10_103101</name>
</gene>
<sequence>MLQRQLVVFLLMLVSYSYAQQQPPRPEKDSTQHAQDSIKKTEFLKTIGNGYLPFKYFNLDLRYLIKFNQYEGFRTGLGGITNDEFSERYRLDGYLVYGFRDDKFKYKIGGGFRVNEASNTWVNLAYTDDLQESGSSKFLTDKRFFTFFEPRLININLFYRHITKSVSLQHKVTNHLLSETQLAVSKITPTYYYNYLLDGKSYHSYDLSTAKVSMQWSPFSHFELVNDKIKETKDGYPKFALQLTQGFKSVFGSDFTFSKLDFRTIHQFNHKNEAVTNITLVAGIAGGDTPLTHLYHAYPNNITKETILQRFSVAGINSFETMYFNEFFSDKFSTLQLKHAFKPFKISERFKPQLVLISRYALGEMTSKSRHEGFDFNTLEKLYSESGLEINKLFFGFGLSFAYRYGSYHLPKLEDNMAFKFTFNISL</sequence>
<accession>A0A3D9H4I8</accession>
<dbReference type="RefSeq" id="WP_220352446.1">
    <property type="nucleotide sequence ID" value="NZ_QRDV01000003.1"/>
</dbReference>
<organism evidence="2 3">
    <name type="scientific">Winogradskyella eximia</name>
    <dbReference type="NCBI Taxonomy" id="262006"/>
    <lineage>
        <taxon>Bacteria</taxon>
        <taxon>Pseudomonadati</taxon>
        <taxon>Bacteroidota</taxon>
        <taxon>Flavobacteriia</taxon>
        <taxon>Flavobacteriales</taxon>
        <taxon>Flavobacteriaceae</taxon>
        <taxon>Winogradskyella</taxon>
    </lineage>
</organism>
<evidence type="ECO:0000313" key="3">
    <source>
        <dbReference type="Proteomes" id="UP000256980"/>
    </source>
</evidence>
<comment type="caution">
    <text evidence="2">The sequence shown here is derived from an EMBL/GenBank/DDBJ whole genome shotgun (WGS) entry which is preliminary data.</text>
</comment>
<reference evidence="2 3" key="1">
    <citation type="submission" date="2018-07" db="EMBL/GenBank/DDBJ databases">
        <title>Genomic Encyclopedia of Type Strains, Phase III (KMG-III): the genomes of soil and plant-associated and newly described type strains.</title>
        <authorList>
            <person name="Whitman W."/>
        </authorList>
    </citation>
    <scope>NUCLEOTIDE SEQUENCE [LARGE SCALE GENOMIC DNA]</scope>
    <source>
        <strain evidence="2 3">CECT 7946</strain>
    </source>
</reference>
<feature type="signal peptide" evidence="1">
    <location>
        <begin position="1"/>
        <end position="19"/>
    </location>
</feature>
<keyword evidence="1" id="KW-0732">Signal</keyword>
<evidence type="ECO:0008006" key="4">
    <source>
        <dbReference type="Google" id="ProtNLM"/>
    </source>
</evidence>
<name>A0A3D9H4I8_9FLAO</name>
<dbReference type="AlphaFoldDB" id="A0A3D9H4I8"/>
<dbReference type="InterPro" id="IPR043741">
    <property type="entry name" value="DUF5686"/>
</dbReference>
<dbReference type="EMBL" id="QRDV01000003">
    <property type="protein sequence ID" value="RED44418.1"/>
    <property type="molecule type" value="Genomic_DNA"/>
</dbReference>
<evidence type="ECO:0000313" key="2">
    <source>
        <dbReference type="EMBL" id="RED44418.1"/>
    </source>
</evidence>
<keyword evidence="3" id="KW-1185">Reference proteome</keyword>
<protein>
    <recommendedName>
        <fullName evidence="4">Surface antigen-like protein</fullName>
    </recommendedName>
</protein>
<dbReference type="Proteomes" id="UP000256980">
    <property type="component" value="Unassembled WGS sequence"/>
</dbReference>
<dbReference type="Pfam" id="PF18939">
    <property type="entry name" value="DUF5686"/>
    <property type="match status" value="1"/>
</dbReference>
<evidence type="ECO:0000256" key="1">
    <source>
        <dbReference type="SAM" id="SignalP"/>
    </source>
</evidence>
<feature type="chain" id="PRO_5017752446" description="Surface antigen-like protein" evidence="1">
    <location>
        <begin position="20"/>
        <end position="427"/>
    </location>
</feature>